<dbReference type="InterPro" id="IPR001452">
    <property type="entry name" value="SH3_domain"/>
</dbReference>
<feature type="region of interest" description="Disordered" evidence="6">
    <location>
        <begin position="1"/>
        <end position="103"/>
    </location>
</feature>
<feature type="compositionally biased region" description="Polar residues" evidence="6">
    <location>
        <begin position="204"/>
        <end position="214"/>
    </location>
</feature>
<dbReference type="CDD" id="cd11781">
    <property type="entry name" value="SH3_Sorbs_1"/>
    <property type="match status" value="1"/>
</dbReference>
<keyword evidence="9" id="KW-1185">Reference proteome</keyword>
<feature type="compositionally biased region" description="Polar residues" evidence="6">
    <location>
        <begin position="355"/>
        <end position="369"/>
    </location>
</feature>
<accession>A0A498NXI8</accession>
<dbReference type="PANTHER" id="PTHR14167">
    <property type="entry name" value="SH3 DOMAIN-CONTAINING"/>
    <property type="match status" value="1"/>
</dbReference>
<dbReference type="GO" id="GO:0005886">
    <property type="term" value="C:plasma membrane"/>
    <property type="evidence" value="ECO:0007669"/>
    <property type="project" value="TreeGrafter"/>
</dbReference>
<dbReference type="InterPro" id="IPR050384">
    <property type="entry name" value="Endophilin_SH3RF"/>
</dbReference>
<organism evidence="8 9">
    <name type="scientific">Labeo rohita</name>
    <name type="common">Indian major carp</name>
    <name type="synonym">Cyprinus rohita</name>
    <dbReference type="NCBI Taxonomy" id="84645"/>
    <lineage>
        <taxon>Eukaryota</taxon>
        <taxon>Metazoa</taxon>
        <taxon>Chordata</taxon>
        <taxon>Craniata</taxon>
        <taxon>Vertebrata</taxon>
        <taxon>Euteleostomi</taxon>
        <taxon>Actinopterygii</taxon>
        <taxon>Neopterygii</taxon>
        <taxon>Teleostei</taxon>
        <taxon>Ostariophysi</taxon>
        <taxon>Cypriniformes</taxon>
        <taxon>Cyprinidae</taxon>
        <taxon>Labeoninae</taxon>
        <taxon>Labeonini</taxon>
        <taxon>Labeo</taxon>
    </lineage>
</organism>
<protein>
    <recommendedName>
        <fullName evidence="4">Osteoclast-stimulating factor 1</fullName>
    </recommendedName>
</protein>
<reference evidence="8 9" key="1">
    <citation type="submission" date="2018-03" db="EMBL/GenBank/DDBJ databases">
        <title>Draft genome sequence of Rohu Carp (Labeo rohita).</title>
        <authorList>
            <person name="Das P."/>
            <person name="Kushwaha B."/>
            <person name="Joshi C.G."/>
            <person name="Kumar D."/>
            <person name="Nagpure N.S."/>
            <person name="Sahoo L."/>
            <person name="Das S.P."/>
            <person name="Bit A."/>
            <person name="Patnaik S."/>
            <person name="Meher P.K."/>
            <person name="Jayasankar P."/>
            <person name="Koringa P.G."/>
            <person name="Patel N.V."/>
            <person name="Hinsu A.T."/>
            <person name="Kumar R."/>
            <person name="Pandey M."/>
            <person name="Agarwal S."/>
            <person name="Srivastava S."/>
            <person name="Singh M."/>
            <person name="Iquebal M.A."/>
            <person name="Jaiswal S."/>
            <person name="Angadi U.B."/>
            <person name="Kumar N."/>
            <person name="Raza M."/>
            <person name="Shah T.M."/>
            <person name="Rai A."/>
            <person name="Jena J.K."/>
        </authorList>
    </citation>
    <scope>NUCLEOTIDE SEQUENCE [LARGE SCALE GENOMIC DNA]</scope>
    <source>
        <strain evidence="8">DASCIFA01</strain>
        <tissue evidence="8">Testis</tissue>
    </source>
</reference>
<feature type="compositionally biased region" description="Low complexity" evidence="6">
    <location>
        <begin position="338"/>
        <end position="349"/>
    </location>
</feature>
<dbReference type="PRINTS" id="PR00452">
    <property type="entry name" value="SH3DOMAIN"/>
</dbReference>
<dbReference type="PROSITE" id="PS50002">
    <property type="entry name" value="SH3"/>
    <property type="match status" value="1"/>
</dbReference>
<dbReference type="EMBL" id="QBIY01007392">
    <property type="protein sequence ID" value="RXN36665.1"/>
    <property type="molecule type" value="Genomic_DNA"/>
</dbReference>
<feature type="compositionally biased region" description="Polar residues" evidence="6">
    <location>
        <begin position="298"/>
        <end position="315"/>
    </location>
</feature>
<dbReference type="Proteomes" id="UP000290572">
    <property type="component" value="Unassembled WGS sequence"/>
</dbReference>
<feature type="region of interest" description="Disordered" evidence="6">
    <location>
        <begin position="186"/>
        <end position="214"/>
    </location>
</feature>
<feature type="compositionally biased region" description="Polar residues" evidence="6">
    <location>
        <begin position="28"/>
        <end position="40"/>
    </location>
</feature>
<keyword evidence="10" id="KW-1267">Proteomics identification</keyword>
<dbReference type="AlphaFoldDB" id="A0A498NXI8"/>
<evidence type="ECO:0000313" key="8">
    <source>
        <dbReference type="EMBL" id="RXN36665.1"/>
    </source>
</evidence>
<dbReference type="InterPro" id="IPR036028">
    <property type="entry name" value="SH3-like_dom_sf"/>
</dbReference>
<dbReference type="STRING" id="84645.A0A498NXI8"/>
<feature type="domain" description="SH3" evidence="7">
    <location>
        <begin position="374"/>
        <end position="433"/>
    </location>
</feature>
<keyword evidence="1 5" id="KW-0728">SH3 domain</keyword>
<evidence type="ECO:0000256" key="1">
    <source>
        <dbReference type="ARBA" id="ARBA00022443"/>
    </source>
</evidence>
<keyword evidence="2" id="KW-0040">ANK repeat</keyword>
<comment type="function">
    <text evidence="3">Induces bone resorption, acting probably through a signaling cascade which results in the secretion of factor(s) enhancing osteoclast formation and activity.</text>
</comment>
<evidence type="ECO:0000256" key="5">
    <source>
        <dbReference type="PROSITE-ProRule" id="PRU00192"/>
    </source>
</evidence>
<sequence length="510" mass="57219">MVPNRISEYEQLIQKSKSMPDLGDENAPSGTTTPGSSRASSCPKRRFSVESLLEEEDPPERARSPPEGQPRPGPDSSSLGPIHGKNQRQHQDYSDSEQDACASEMSDIHIEGSSLCSESDLDHCSLTSSESFFGSGGHHHGHRYHRHHHMHQSVGQSQGYQHRHLISTCKGRCPASYTRFTTMLKHERQQERARQESHPAATSPLAQQSPSESGLSKLAFLVSPVPFRRKRGSPPTQRRHCRSGRPKSKTAIYEALDAALQDIYDHIRAERGQGPARMPDDSILRRLLEELLPDVPKRSSSLRAQRGSGSPSSPHVHQPYHGAHQCASYQQQHHHADASNNNQHNANANVHCYSDQGSDTGRLTPQSRRPTPEREKQSARAIYDFKAQSAKELSFKKGDAVNIIRQIDSNWYEGEHRGRIGIFPISYVEGERVILLRKVDQNWYEGKIPGSNKQGIFPVSYVDVIKGSPSKSPSRQGDTHTYRAHKRCHSGGYSYKDRTITTRLHEEQIN</sequence>
<evidence type="ECO:0000313" key="9">
    <source>
        <dbReference type="Proteomes" id="UP000290572"/>
    </source>
</evidence>
<evidence type="ECO:0007829" key="10">
    <source>
        <dbReference type="PeptideAtlas" id="A0A498NXI8"/>
    </source>
</evidence>
<dbReference type="Pfam" id="PF00018">
    <property type="entry name" value="SH3_1"/>
    <property type="match status" value="2"/>
</dbReference>
<feature type="region of interest" description="Disordered" evidence="6">
    <location>
        <begin position="226"/>
        <end position="249"/>
    </location>
</feature>
<dbReference type="FunFam" id="2.30.30.40:FF:000072">
    <property type="entry name" value="Unconventional Myosin IB"/>
    <property type="match status" value="1"/>
</dbReference>
<evidence type="ECO:0000256" key="3">
    <source>
        <dbReference type="ARBA" id="ARBA00037432"/>
    </source>
</evidence>
<evidence type="ECO:0000256" key="4">
    <source>
        <dbReference type="ARBA" id="ARBA00040640"/>
    </source>
</evidence>
<dbReference type="SMART" id="SM00326">
    <property type="entry name" value="SH3"/>
    <property type="match status" value="2"/>
</dbReference>
<evidence type="ECO:0000259" key="7">
    <source>
        <dbReference type="PROSITE" id="PS50002"/>
    </source>
</evidence>
<feature type="region of interest" description="Disordered" evidence="6">
    <location>
        <begin position="296"/>
        <end position="379"/>
    </location>
</feature>
<feature type="compositionally biased region" description="Basic and acidic residues" evidence="6">
    <location>
        <begin position="186"/>
        <end position="197"/>
    </location>
</feature>
<gene>
    <name evidence="8" type="ORF">ROHU_002764</name>
</gene>
<feature type="compositionally biased region" description="Basic residues" evidence="6">
    <location>
        <begin position="227"/>
        <end position="248"/>
    </location>
</feature>
<dbReference type="SUPFAM" id="SSF50044">
    <property type="entry name" value="SH3-domain"/>
    <property type="match status" value="2"/>
</dbReference>
<dbReference type="PANTHER" id="PTHR14167:SF56">
    <property type="entry name" value="SORBIN AND SH3 DOMAIN-CONTAINING PROTEIN 2"/>
    <property type="match status" value="1"/>
</dbReference>
<comment type="caution">
    <text evidence="8">The sequence shown here is derived from an EMBL/GenBank/DDBJ whole genome shotgun (WGS) entry which is preliminary data.</text>
</comment>
<evidence type="ECO:0000256" key="6">
    <source>
        <dbReference type="SAM" id="MobiDB-lite"/>
    </source>
</evidence>
<name>A0A498NXI8_LABRO</name>
<dbReference type="Gene3D" id="2.30.30.40">
    <property type="entry name" value="SH3 Domains"/>
    <property type="match status" value="2"/>
</dbReference>
<proteinExistence type="evidence at protein level"/>
<evidence type="ECO:0000256" key="2">
    <source>
        <dbReference type="ARBA" id="ARBA00023043"/>
    </source>
</evidence>